<dbReference type="AlphaFoldDB" id="A0A7Z8YEV5"/>
<dbReference type="EMBL" id="CP110230">
    <property type="protein sequence ID" value="UZD41641.1"/>
    <property type="molecule type" value="Genomic_DNA"/>
</dbReference>
<proteinExistence type="predicted"/>
<dbReference type="RefSeq" id="WP_009420700.1">
    <property type="nucleotide sequence ID" value="NZ_CP110228.1"/>
</dbReference>
<evidence type="ECO:0000313" key="3">
    <source>
        <dbReference type="Proteomes" id="UP000276733"/>
    </source>
</evidence>
<evidence type="ECO:0000313" key="2">
    <source>
        <dbReference type="EMBL" id="VDG82543.1"/>
    </source>
</evidence>
<dbReference type="EMBL" id="UYIQ01000001">
    <property type="protein sequence ID" value="VDG82543.1"/>
    <property type="molecule type" value="Genomic_DNA"/>
</dbReference>
<reference evidence="2 3" key="1">
    <citation type="submission" date="2018-11" db="EMBL/GenBank/DDBJ databases">
        <authorList>
            <consortium name="Pathogen Informatics"/>
        </authorList>
    </citation>
    <scope>NUCLEOTIDE SEQUENCE [LARGE SCALE GENOMIC DNA]</scope>
    <source>
        <strain evidence="2 3">NCTC11458</strain>
    </source>
</reference>
<sequence length="157" mass="17285">MTDTVLQPKSTDAKTEVNTQLTGAQLQQMLDAHCQEMKAEMPGFLFYGILSSSDGSILSKASANEEASKIVEQGSAFHLTIIDQVKKVVDSNDALGKSELDYILIETDKITFMLMISALGKFFSITALDRAKSNVGISRALLYKCKREFGTLLDDFF</sequence>
<organism evidence="2 3">
    <name type="scientific">Capnocytophaga ochracea</name>
    <dbReference type="NCBI Taxonomy" id="1018"/>
    <lineage>
        <taxon>Bacteria</taxon>
        <taxon>Pseudomonadati</taxon>
        <taxon>Bacteroidota</taxon>
        <taxon>Flavobacteriia</taxon>
        <taxon>Flavobacteriales</taxon>
        <taxon>Flavobacteriaceae</taxon>
        <taxon>Capnocytophaga</taxon>
    </lineage>
</organism>
<dbReference type="Proteomes" id="UP000276733">
    <property type="component" value="Unassembled WGS sequence"/>
</dbReference>
<gene>
    <name evidence="2" type="ORF">NCTC11458_01846</name>
    <name evidence="1" type="ORF">OL231_03615</name>
</gene>
<name>A0A7Z8YEV5_CAPOC</name>
<protein>
    <recommendedName>
        <fullName evidence="4">Roadblock/LAMTOR2 domain-containing protein</fullName>
    </recommendedName>
</protein>
<evidence type="ECO:0008006" key="4">
    <source>
        <dbReference type="Google" id="ProtNLM"/>
    </source>
</evidence>
<evidence type="ECO:0000313" key="1">
    <source>
        <dbReference type="EMBL" id="UZD41641.1"/>
    </source>
</evidence>
<accession>A0A7Z8YEV5</accession>
<dbReference type="Proteomes" id="UP001163262">
    <property type="component" value="Chromosome"/>
</dbReference>
<reference evidence="1" key="2">
    <citation type="submission" date="2022-10" db="EMBL/GenBank/DDBJ databases">
        <title>Complete genome sequence of Capnocytophaga ochracea KCOM 2812 isolated from actinomycosis lesion.</title>
        <authorList>
            <person name="Kook J.-K."/>
            <person name="Park S.-N."/>
            <person name="Lim Y.K."/>
        </authorList>
    </citation>
    <scope>NUCLEOTIDE SEQUENCE</scope>
    <source>
        <strain evidence="1">KCOM 28121</strain>
    </source>
</reference>